<evidence type="ECO:0000313" key="9">
    <source>
        <dbReference type="Proteomes" id="UP000693970"/>
    </source>
</evidence>
<sequence>MPKGISGSSPASRAVAAAKQPEHKTKNKSIQSKLHLLAQPPFDLLPKQEKQVKRGSSSASPRHSTSNKAKDQSVSESSFDQVFSNVARLLDGRKNVIVLVGAGISTSCGIPDFRSKDHGLYNKLDVNALGLSCPEELFCYDFFQENPKPFFQFARNLYFPLGMDKRVQPSDSHKLLALFEQKKMLLRVYSQNIDGLEAVAGVSSKKLVYAHGSLGWATCMRCGKKVTSDEIISAIQQGDVPRCQVVTKKRASSTASTTATSSNSSVGSSNDTNIDNNSPDSVRDGNSSIGTPASASCDSPAPSREPSRRTAARKRPRATKTLFTVGEDMDEMDDTVKNNGNTDNVHESHLLCGGVLKPAVTFFGETLNDTVRRKIEVDRTKADALIVIGTSLSVAPISKVIEYLPTNIPRILINRTIVHPASPTSTTAGTSSSDDEKDSKKSQRNFRENYVFDAYLLGYCDDVTRALAQKLFINSNVTSEIPENRADRKKRRNTSSVVESLQNRCCGGLLTNVLQGRDENWERDDWTDVTNVPSDRVLLFPGALPSITPSNGDATSDKMVYQEIAHCDGCTKRIDGVINKCIHCFDYDLCSDCFPGMSKTHFNGTHTFDSEYAVLLAHQHEPPRQSMSLISDEALMGIAIQAFANAHHMPEGWATTFLHHVQEAGISSMNDLGMSCRDQTINVDLELFGAPPTELLSAQTIKNLVSFLPGPVGYRCFRVAQRIAQQVERGAAETEYVHRPESGRQGDEVWKVTVNGKWVVNVDCAGFVRNCLKHVTKNPFVMALSDRDFMRAKDFYQFFETIPFSVMDPKGSTSESRLMKWRIVPDLRMVIPGDVIVYRPRGNAAGGAAFTTNDRKDLKHLLHAVKTSQVFWKLRSSGSLVTRNIAKDPKVKVWVAAMLDKLHAIGITTVRGVYKNLDTINEKLQLHGHSKLNEDTLRLLKECCETTAQNTGHIVFAAGRASHKGNNEYRIRVVHSTKHGKLDENGQVTTGVQEYFRRFIVMEDGTWTRGNIKSKENPILQSSISSGITGTGAGAGAGAVVSDEEDEDDNPNDDMEEDEEMTDITPEDPDPDATEETKQGGGDELAGQRHVDVIAARMCF</sequence>
<dbReference type="SMART" id="SM00291">
    <property type="entry name" value="ZnF_ZZ"/>
    <property type="match status" value="1"/>
</dbReference>
<evidence type="ECO:0000256" key="4">
    <source>
        <dbReference type="ARBA" id="ARBA00022833"/>
    </source>
</evidence>
<dbReference type="AlphaFoldDB" id="A0A9K3KF06"/>
<dbReference type="PANTHER" id="PTHR11085">
    <property type="entry name" value="NAD-DEPENDENT PROTEIN DEACYLASE SIRTUIN-5, MITOCHONDRIAL-RELATED"/>
    <property type="match status" value="1"/>
</dbReference>
<feature type="compositionally biased region" description="Low complexity" evidence="6">
    <location>
        <begin position="422"/>
        <end position="432"/>
    </location>
</feature>
<dbReference type="GO" id="GO:0005634">
    <property type="term" value="C:nucleus"/>
    <property type="evidence" value="ECO:0007669"/>
    <property type="project" value="TreeGrafter"/>
</dbReference>
<reference evidence="8" key="1">
    <citation type="journal article" date="2021" name="Sci. Rep.">
        <title>Diploid genomic architecture of Nitzschia inconspicua, an elite biomass production diatom.</title>
        <authorList>
            <person name="Oliver A."/>
            <person name="Podell S."/>
            <person name="Pinowska A."/>
            <person name="Traller J.C."/>
            <person name="Smith S.R."/>
            <person name="McClure R."/>
            <person name="Beliaev A."/>
            <person name="Bohutskyi P."/>
            <person name="Hill E.A."/>
            <person name="Rabines A."/>
            <person name="Zheng H."/>
            <person name="Allen L.Z."/>
            <person name="Kuo A."/>
            <person name="Grigoriev I.V."/>
            <person name="Allen A.E."/>
            <person name="Hazlebeck D."/>
            <person name="Allen E.E."/>
        </authorList>
    </citation>
    <scope>NUCLEOTIDE SEQUENCE</scope>
    <source>
        <strain evidence="8">Hildebrandi</strain>
    </source>
</reference>
<dbReference type="InterPro" id="IPR026590">
    <property type="entry name" value="Ssirtuin_cat_dom"/>
</dbReference>
<feature type="compositionally biased region" description="Polar residues" evidence="6">
    <location>
        <begin position="274"/>
        <end position="291"/>
    </location>
</feature>
<accession>A0A9K3KF06</accession>
<dbReference type="GO" id="GO:0008270">
    <property type="term" value="F:zinc ion binding"/>
    <property type="evidence" value="ECO:0007669"/>
    <property type="project" value="UniProtKB-KW"/>
</dbReference>
<feature type="region of interest" description="Disordered" evidence="6">
    <location>
        <begin position="1"/>
        <end position="33"/>
    </location>
</feature>
<feature type="active site" description="Proton acceptor" evidence="5">
    <location>
        <position position="211"/>
    </location>
</feature>
<evidence type="ECO:0000256" key="1">
    <source>
        <dbReference type="ARBA" id="ARBA00001947"/>
    </source>
</evidence>
<keyword evidence="3" id="KW-0863">Zinc-finger</keyword>
<feature type="binding site" evidence="5">
    <location>
        <position position="243"/>
    </location>
    <ligand>
        <name>Zn(2+)</name>
        <dbReference type="ChEBI" id="CHEBI:29105"/>
    </ligand>
</feature>
<feature type="binding site" evidence="5">
    <location>
        <position position="222"/>
    </location>
    <ligand>
        <name>Zn(2+)</name>
        <dbReference type="ChEBI" id="CHEBI:29105"/>
    </ligand>
</feature>
<feature type="domain" description="Deacetylase sirtuin-type" evidence="7">
    <location>
        <begin position="76"/>
        <end position="474"/>
    </location>
</feature>
<feature type="region of interest" description="Disordered" evidence="6">
    <location>
        <begin position="249"/>
        <end position="323"/>
    </location>
</feature>
<dbReference type="InterPro" id="IPR003000">
    <property type="entry name" value="Sirtuin"/>
</dbReference>
<evidence type="ECO:0000256" key="5">
    <source>
        <dbReference type="PROSITE-ProRule" id="PRU00236"/>
    </source>
</evidence>
<dbReference type="PROSITE" id="PS50305">
    <property type="entry name" value="SIRTUIN"/>
    <property type="match status" value="1"/>
</dbReference>
<gene>
    <name evidence="8" type="ORF">IV203_007491</name>
</gene>
<feature type="compositionally biased region" description="Polar residues" evidence="6">
    <location>
        <begin position="1"/>
        <end position="11"/>
    </location>
</feature>
<dbReference type="Pfam" id="PF00569">
    <property type="entry name" value="ZZ"/>
    <property type="match status" value="1"/>
</dbReference>
<feature type="region of interest" description="Disordered" evidence="6">
    <location>
        <begin position="45"/>
        <end position="73"/>
    </location>
</feature>
<feature type="region of interest" description="Disordered" evidence="6">
    <location>
        <begin position="1025"/>
        <end position="1090"/>
    </location>
</feature>
<feature type="binding site" evidence="5">
    <location>
        <position position="352"/>
    </location>
    <ligand>
        <name>Zn(2+)</name>
        <dbReference type="ChEBI" id="CHEBI:29105"/>
    </ligand>
</feature>
<dbReference type="OrthoDB" id="42523at2759"/>
<feature type="compositionally biased region" description="Acidic residues" evidence="6">
    <location>
        <begin position="1042"/>
        <end position="1074"/>
    </location>
</feature>
<feature type="region of interest" description="Disordered" evidence="6">
    <location>
        <begin position="422"/>
        <end position="442"/>
    </location>
</feature>
<feature type="compositionally biased region" description="Low complexity" evidence="6">
    <location>
        <begin position="252"/>
        <end position="273"/>
    </location>
</feature>
<dbReference type="GO" id="GO:0017136">
    <property type="term" value="F:histone deacetylase activity, NAD-dependent"/>
    <property type="evidence" value="ECO:0007669"/>
    <property type="project" value="TreeGrafter"/>
</dbReference>
<comment type="caution">
    <text evidence="8">The sequence shown here is derived from an EMBL/GenBank/DDBJ whole genome shotgun (WGS) entry which is preliminary data.</text>
</comment>
<evidence type="ECO:0000259" key="7">
    <source>
        <dbReference type="PROSITE" id="PS50305"/>
    </source>
</evidence>
<keyword evidence="4 5" id="KW-0862">Zinc</keyword>
<dbReference type="PANTHER" id="PTHR11085:SF9">
    <property type="entry name" value="NAD-DEPENDENT PROTEIN DEACETYLASE SIRTUIN-1"/>
    <property type="match status" value="1"/>
</dbReference>
<feature type="binding site" evidence="5">
    <location>
        <position position="219"/>
    </location>
    <ligand>
        <name>Zn(2+)</name>
        <dbReference type="ChEBI" id="CHEBI:29105"/>
    </ligand>
</feature>
<comment type="cofactor">
    <cofactor evidence="1">
        <name>Zn(2+)</name>
        <dbReference type="ChEBI" id="CHEBI:29105"/>
    </cofactor>
</comment>
<keyword evidence="2 5" id="KW-0479">Metal-binding</keyword>
<dbReference type="Proteomes" id="UP000693970">
    <property type="component" value="Unassembled WGS sequence"/>
</dbReference>
<proteinExistence type="predicted"/>
<evidence type="ECO:0000256" key="6">
    <source>
        <dbReference type="SAM" id="MobiDB-lite"/>
    </source>
</evidence>
<dbReference type="GO" id="GO:0070403">
    <property type="term" value="F:NAD+ binding"/>
    <property type="evidence" value="ECO:0007669"/>
    <property type="project" value="InterPro"/>
</dbReference>
<feature type="compositionally biased region" description="Low complexity" evidence="6">
    <location>
        <begin position="292"/>
        <end position="302"/>
    </location>
</feature>
<dbReference type="InterPro" id="IPR050134">
    <property type="entry name" value="NAD-dep_sirtuin_deacylases"/>
</dbReference>
<dbReference type="CDD" id="cd02249">
    <property type="entry name" value="ZZ"/>
    <property type="match status" value="1"/>
</dbReference>
<name>A0A9K3KF06_9STRA</name>
<evidence type="ECO:0000313" key="8">
    <source>
        <dbReference type="EMBL" id="KAG7342398.1"/>
    </source>
</evidence>
<dbReference type="EMBL" id="JAGRRH010000025">
    <property type="protein sequence ID" value="KAG7342398.1"/>
    <property type="molecule type" value="Genomic_DNA"/>
</dbReference>
<organism evidence="8 9">
    <name type="scientific">Nitzschia inconspicua</name>
    <dbReference type="NCBI Taxonomy" id="303405"/>
    <lineage>
        <taxon>Eukaryota</taxon>
        <taxon>Sar</taxon>
        <taxon>Stramenopiles</taxon>
        <taxon>Ochrophyta</taxon>
        <taxon>Bacillariophyta</taxon>
        <taxon>Bacillariophyceae</taxon>
        <taxon>Bacillariophycidae</taxon>
        <taxon>Bacillariales</taxon>
        <taxon>Bacillariaceae</taxon>
        <taxon>Nitzschia</taxon>
    </lineage>
</organism>
<feature type="compositionally biased region" description="Polar residues" evidence="6">
    <location>
        <begin position="54"/>
        <end position="67"/>
    </location>
</feature>
<protein>
    <submittedName>
        <fullName evidence="8">Silent information regulator protein Sir2</fullName>
    </submittedName>
</protein>
<dbReference type="Pfam" id="PF02146">
    <property type="entry name" value="SIR2"/>
    <property type="match status" value="2"/>
</dbReference>
<dbReference type="InterPro" id="IPR000433">
    <property type="entry name" value="Znf_ZZ"/>
</dbReference>
<keyword evidence="9" id="KW-1185">Reference proteome</keyword>
<reference evidence="8" key="2">
    <citation type="submission" date="2021-04" db="EMBL/GenBank/DDBJ databases">
        <authorList>
            <person name="Podell S."/>
        </authorList>
    </citation>
    <scope>NUCLEOTIDE SEQUENCE</scope>
    <source>
        <strain evidence="8">Hildebrandi</strain>
    </source>
</reference>
<evidence type="ECO:0000256" key="2">
    <source>
        <dbReference type="ARBA" id="ARBA00022723"/>
    </source>
</evidence>
<evidence type="ECO:0000256" key="3">
    <source>
        <dbReference type="ARBA" id="ARBA00022771"/>
    </source>
</evidence>